<comment type="caution">
    <text evidence="2">The sequence shown here is derived from an EMBL/GenBank/DDBJ whole genome shotgun (WGS) entry which is preliminary data.</text>
</comment>
<reference evidence="2 3" key="1">
    <citation type="submission" date="2020-07" db="EMBL/GenBank/DDBJ databases">
        <title>Sequencing the genomes of 1000 actinobacteria strains.</title>
        <authorList>
            <person name="Klenk H.-P."/>
        </authorList>
    </citation>
    <scope>NUCLEOTIDE SEQUENCE [LARGE SCALE GENOMIC DNA]</scope>
    <source>
        <strain evidence="2 3">DSM 44065</strain>
    </source>
</reference>
<accession>A0A853AGH3</accession>
<keyword evidence="1" id="KW-0472">Membrane</keyword>
<keyword evidence="1" id="KW-1133">Transmembrane helix</keyword>
<evidence type="ECO:0000313" key="3">
    <source>
        <dbReference type="Proteomes" id="UP000587002"/>
    </source>
</evidence>
<dbReference type="Proteomes" id="UP000587002">
    <property type="component" value="Unassembled WGS sequence"/>
</dbReference>
<feature type="transmembrane region" description="Helical" evidence="1">
    <location>
        <begin position="44"/>
        <end position="64"/>
    </location>
</feature>
<name>A0A853AGH3_9PSEU</name>
<evidence type="ECO:0000313" key="2">
    <source>
        <dbReference type="EMBL" id="NYI83684.1"/>
    </source>
</evidence>
<evidence type="ECO:0000256" key="1">
    <source>
        <dbReference type="SAM" id="Phobius"/>
    </source>
</evidence>
<gene>
    <name evidence="2" type="ORF">HNR68_002314</name>
</gene>
<proteinExistence type="predicted"/>
<protein>
    <submittedName>
        <fullName evidence="2">Uncharacterized protein</fullName>
    </submittedName>
</protein>
<sequence length="78" mass="8269">MQPKPPRVLRWVVVLVLVWAVTAGSSLATTEAATWSQVFGGGEATADPVTASSLVVVVVLVQIARRVRSNNRQASGVR</sequence>
<keyword evidence="3" id="KW-1185">Reference proteome</keyword>
<dbReference type="EMBL" id="JACCFJ010000001">
    <property type="protein sequence ID" value="NYI83684.1"/>
    <property type="molecule type" value="Genomic_DNA"/>
</dbReference>
<organism evidence="2 3">
    <name type="scientific">Saccharopolyspora hordei</name>
    <dbReference type="NCBI Taxonomy" id="1838"/>
    <lineage>
        <taxon>Bacteria</taxon>
        <taxon>Bacillati</taxon>
        <taxon>Actinomycetota</taxon>
        <taxon>Actinomycetes</taxon>
        <taxon>Pseudonocardiales</taxon>
        <taxon>Pseudonocardiaceae</taxon>
        <taxon>Saccharopolyspora</taxon>
    </lineage>
</organism>
<dbReference type="AlphaFoldDB" id="A0A853AGH3"/>
<dbReference type="RefSeq" id="WP_218888265.1">
    <property type="nucleotide sequence ID" value="NZ_BAABFH010000001.1"/>
</dbReference>
<keyword evidence="1" id="KW-0812">Transmembrane</keyword>